<evidence type="ECO:0000313" key="1">
    <source>
        <dbReference type="EMBL" id="RMB62908.1"/>
    </source>
</evidence>
<dbReference type="EMBL" id="REFV01000003">
    <property type="protein sequence ID" value="RMB62908.1"/>
    <property type="molecule type" value="Genomic_DNA"/>
</dbReference>
<dbReference type="OrthoDB" id="982285at2"/>
<keyword evidence="2" id="KW-1185">Reference proteome</keyword>
<comment type="caution">
    <text evidence="1">The sequence shown here is derived from an EMBL/GenBank/DDBJ whole genome shotgun (WGS) entry which is preliminary data.</text>
</comment>
<sequence length="105" mass="11965">MMTLQVISEDKRLLHAIAEDLLKEKLIANAMISEELIFKEIGSNDTIAQTTRHLLKGVSKSLLFNKINLRLRETYKERMPLLYAEPIIMIDAEQTEGVLAKLQAV</sequence>
<gene>
    <name evidence="1" type="ORF">EAX61_04860</name>
</gene>
<organism evidence="1 2">
    <name type="scientific">Dokdonia sinensis</name>
    <dbReference type="NCBI Taxonomy" id="2479847"/>
    <lineage>
        <taxon>Bacteria</taxon>
        <taxon>Pseudomonadati</taxon>
        <taxon>Bacteroidota</taxon>
        <taxon>Flavobacteriia</taxon>
        <taxon>Flavobacteriales</taxon>
        <taxon>Flavobacteriaceae</taxon>
        <taxon>Dokdonia</taxon>
    </lineage>
</organism>
<dbReference type="AlphaFoldDB" id="A0A3M0GF33"/>
<dbReference type="Proteomes" id="UP000281985">
    <property type="component" value="Unassembled WGS sequence"/>
</dbReference>
<name>A0A3M0GF33_9FLAO</name>
<protein>
    <submittedName>
        <fullName evidence="1">Uncharacterized protein</fullName>
    </submittedName>
</protein>
<proteinExistence type="predicted"/>
<dbReference type="RefSeq" id="WP_121916542.1">
    <property type="nucleotide sequence ID" value="NZ_REFV01000003.1"/>
</dbReference>
<reference evidence="1 2" key="1">
    <citation type="submission" date="2018-10" db="EMBL/GenBank/DDBJ databases">
        <title>Dokdonia luteus sp. nov., isolated from sea water.</title>
        <authorList>
            <person name="Zhou L.Y."/>
            <person name="Du Z.J."/>
        </authorList>
    </citation>
    <scope>NUCLEOTIDE SEQUENCE [LARGE SCALE GENOMIC DNA]</scope>
    <source>
        <strain evidence="1 2">SH27</strain>
    </source>
</reference>
<accession>A0A3M0GF33</accession>
<evidence type="ECO:0000313" key="2">
    <source>
        <dbReference type="Proteomes" id="UP000281985"/>
    </source>
</evidence>